<dbReference type="Gene3D" id="2.60.40.1120">
    <property type="entry name" value="Carboxypeptidase-like, regulatory domain"/>
    <property type="match status" value="1"/>
</dbReference>
<dbReference type="SUPFAM" id="SSF49478">
    <property type="entry name" value="Cna protein B-type domain"/>
    <property type="match status" value="1"/>
</dbReference>
<evidence type="ECO:0000313" key="1">
    <source>
        <dbReference type="EMBL" id="OGF68265.1"/>
    </source>
</evidence>
<evidence type="ECO:0008006" key="3">
    <source>
        <dbReference type="Google" id="ProtNLM"/>
    </source>
</evidence>
<proteinExistence type="predicted"/>
<gene>
    <name evidence="1" type="ORF">A2Y62_02765</name>
</gene>
<evidence type="ECO:0000313" key="2">
    <source>
        <dbReference type="Proteomes" id="UP000178943"/>
    </source>
</evidence>
<organism evidence="1 2">
    <name type="scientific">Candidatus Fischerbacteria bacterium RBG_13_37_8</name>
    <dbReference type="NCBI Taxonomy" id="1817863"/>
    <lineage>
        <taxon>Bacteria</taxon>
        <taxon>Candidatus Fischeribacteriota</taxon>
    </lineage>
</organism>
<sequence>MKRIVSILLLIVLFSGIYPIRIEAEKRFVVYMSGQIFDDDEYNPVEGARIIIYHIDTGKEYTDVSNKEGLYTLKDLFPGLYNITIYYLKKDYKYTGQMMVEGKKHYVINACWATKHEKIFAKLLDRECRTDKGAAWWQHKEFLIIGGMVAAAAAAAIDVRKEEEASPLEPCCPIPE</sequence>
<protein>
    <recommendedName>
        <fullName evidence="3">Carboxypeptidase regulatory-like domain-containing protein</fullName>
    </recommendedName>
</protein>
<dbReference type="Proteomes" id="UP000178943">
    <property type="component" value="Unassembled WGS sequence"/>
</dbReference>
<comment type="caution">
    <text evidence="1">The sequence shown here is derived from an EMBL/GenBank/DDBJ whole genome shotgun (WGS) entry which is preliminary data.</text>
</comment>
<accession>A0A1F5VY54</accession>
<dbReference type="EMBL" id="MFGW01000006">
    <property type="protein sequence ID" value="OGF68265.1"/>
    <property type="molecule type" value="Genomic_DNA"/>
</dbReference>
<name>A0A1F5VY54_9BACT</name>
<dbReference type="AlphaFoldDB" id="A0A1F5VY54"/>
<reference evidence="1 2" key="1">
    <citation type="journal article" date="2016" name="Nat. Commun.">
        <title>Thousands of microbial genomes shed light on interconnected biogeochemical processes in an aquifer system.</title>
        <authorList>
            <person name="Anantharaman K."/>
            <person name="Brown C.T."/>
            <person name="Hug L.A."/>
            <person name="Sharon I."/>
            <person name="Castelle C.J."/>
            <person name="Probst A.J."/>
            <person name="Thomas B.C."/>
            <person name="Singh A."/>
            <person name="Wilkins M.J."/>
            <person name="Karaoz U."/>
            <person name="Brodie E.L."/>
            <person name="Williams K.H."/>
            <person name="Hubbard S.S."/>
            <person name="Banfield J.F."/>
        </authorList>
    </citation>
    <scope>NUCLEOTIDE SEQUENCE [LARGE SCALE GENOMIC DNA]</scope>
</reference>
<dbReference type="Pfam" id="PF13620">
    <property type="entry name" value="CarboxypepD_reg"/>
    <property type="match status" value="1"/>
</dbReference>